<feature type="region of interest" description="Disordered" evidence="3">
    <location>
        <begin position="630"/>
        <end position="675"/>
    </location>
</feature>
<keyword evidence="2" id="KW-0539">Nucleus</keyword>
<organism evidence="5 6">
    <name type="scientific">Mycena albidolilacea</name>
    <dbReference type="NCBI Taxonomy" id="1033008"/>
    <lineage>
        <taxon>Eukaryota</taxon>
        <taxon>Fungi</taxon>
        <taxon>Dikarya</taxon>
        <taxon>Basidiomycota</taxon>
        <taxon>Agaricomycotina</taxon>
        <taxon>Agaricomycetes</taxon>
        <taxon>Agaricomycetidae</taxon>
        <taxon>Agaricales</taxon>
        <taxon>Marasmiineae</taxon>
        <taxon>Mycenaceae</taxon>
        <taxon>Mycena</taxon>
    </lineage>
</organism>
<gene>
    <name evidence="5" type="ORF">DFH08DRAFT_1055322</name>
</gene>
<feature type="domain" description="Zn(2)-C6 fungal-type" evidence="4">
    <location>
        <begin position="22"/>
        <end position="53"/>
    </location>
</feature>
<dbReference type="AlphaFoldDB" id="A0AAD6Z284"/>
<dbReference type="Gene3D" id="4.10.240.10">
    <property type="entry name" value="Zn(2)-C6 fungal-type DNA-binding domain"/>
    <property type="match status" value="1"/>
</dbReference>
<dbReference type="GO" id="GO:0000981">
    <property type="term" value="F:DNA-binding transcription factor activity, RNA polymerase II-specific"/>
    <property type="evidence" value="ECO:0007669"/>
    <property type="project" value="InterPro"/>
</dbReference>
<proteinExistence type="predicted"/>
<dbReference type="InterPro" id="IPR050987">
    <property type="entry name" value="AtrR-like"/>
</dbReference>
<dbReference type="GO" id="GO:0006351">
    <property type="term" value="P:DNA-templated transcription"/>
    <property type="evidence" value="ECO:0007669"/>
    <property type="project" value="InterPro"/>
</dbReference>
<evidence type="ECO:0000256" key="2">
    <source>
        <dbReference type="ARBA" id="ARBA00023242"/>
    </source>
</evidence>
<dbReference type="CDD" id="cd00067">
    <property type="entry name" value="GAL4"/>
    <property type="match status" value="1"/>
</dbReference>
<dbReference type="Pfam" id="PF00172">
    <property type="entry name" value="Zn_clus"/>
    <property type="match status" value="1"/>
</dbReference>
<evidence type="ECO:0000259" key="4">
    <source>
        <dbReference type="PROSITE" id="PS50048"/>
    </source>
</evidence>
<evidence type="ECO:0000256" key="3">
    <source>
        <dbReference type="SAM" id="MobiDB-lite"/>
    </source>
</evidence>
<dbReference type="PROSITE" id="PS00463">
    <property type="entry name" value="ZN2_CY6_FUNGAL_1"/>
    <property type="match status" value="1"/>
</dbReference>
<dbReference type="EMBL" id="JARIHO010000099">
    <property type="protein sequence ID" value="KAJ7304700.1"/>
    <property type="molecule type" value="Genomic_DNA"/>
</dbReference>
<feature type="region of interest" description="Disordered" evidence="3">
    <location>
        <begin position="94"/>
        <end position="119"/>
    </location>
</feature>
<keyword evidence="6" id="KW-1185">Reference proteome</keyword>
<dbReference type="SMART" id="SM00906">
    <property type="entry name" value="Fungal_trans"/>
    <property type="match status" value="1"/>
</dbReference>
<evidence type="ECO:0000313" key="5">
    <source>
        <dbReference type="EMBL" id="KAJ7304700.1"/>
    </source>
</evidence>
<feature type="region of interest" description="Disordered" evidence="3">
    <location>
        <begin position="1"/>
        <end position="20"/>
    </location>
</feature>
<dbReference type="Pfam" id="PF04082">
    <property type="entry name" value="Fungal_trans"/>
    <property type="match status" value="1"/>
</dbReference>
<dbReference type="PROSITE" id="PS50048">
    <property type="entry name" value="ZN2_CY6_FUNGAL_2"/>
    <property type="match status" value="1"/>
</dbReference>
<dbReference type="InterPro" id="IPR001138">
    <property type="entry name" value="Zn2Cys6_DnaBD"/>
</dbReference>
<feature type="compositionally biased region" description="Low complexity" evidence="3">
    <location>
        <begin position="94"/>
        <end position="107"/>
    </location>
</feature>
<feature type="compositionally biased region" description="Polar residues" evidence="3">
    <location>
        <begin position="634"/>
        <end position="653"/>
    </location>
</feature>
<evidence type="ECO:0000256" key="1">
    <source>
        <dbReference type="ARBA" id="ARBA00022723"/>
    </source>
</evidence>
<reference evidence="5" key="1">
    <citation type="submission" date="2023-03" db="EMBL/GenBank/DDBJ databases">
        <title>Massive genome expansion in bonnet fungi (Mycena s.s.) driven by repeated elements and novel gene families across ecological guilds.</title>
        <authorList>
            <consortium name="Lawrence Berkeley National Laboratory"/>
            <person name="Harder C.B."/>
            <person name="Miyauchi S."/>
            <person name="Viragh M."/>
            <person name="Kuo A."/>
            <person name="Thoen E."/>
            <person name="Andreopoulos B."/>
            <person name="Lu D."/>
            <person name="Skrede I."/>
            <person name="Drula E."/>
            <person name="Henrissat B."/>
            <person name="Morin E."/>
            <person name="Kohler A."/>
            <person name="Barry K."/>
            <person name="LaButti K."/>
            <person name="Morin E."/>
            <person name="Salamov A."/>
            <person name="Lipzen A."/>
            <person name="Mereny Z."/>
            <person name="Hegedus B."/>
            <person name="Baldrian P."/>
            <person name="Stursova M."/>
            <person name="Weitz H."/>
            <person name="Taylor A."/>
            <person name="Grigoriev I.V."/>
            <person name="Nagy L.G."/>
            <person name="Martin F."/>
            <person name="Kauserud H."/>
        </authorList>
    </citation>
    <scope>NUCLEOTIDE SEQUENCE</scope>
    <source>
        <strain evidence="5">CBHHK002</strain>
    </source>
</reference>
<comment type="caution">
    <text evidence="5">The sequence shown here is derived from an EMBL/GenBank/DDBJ whole genome shotgun (WGS) entry which is preliminary data.</text>
</comment>
<name>A0AAD6Z284_9AGAR</name>
<dbReference type="CDD" id="cd12148">
    <property type="entry name" value="fungal_TF_MHR"/>
    <property type="match status" value="1"/>
</dbReference>
<dbReference type="Proteomes" id="UP001218218">
    <property type="component" value="Unassembled WGS sequence"/>
</dbReference>
<keyword evidence="1" id="KW-0479">Metal-binding</keyword>
<dbReference type="SUPFAM" id="SSF57701">
    <property type="entry name" value="Zn2/Cys6 DNA-binding domain"/>
    <property type="match status" value="1"/>
</dbReference>
<accession>A0AAD6Z284</accession>
<dbReference type="GO" id="GO:0008270">
    <property type="term" value="F:zinc ion binding"/>
    <property type="evidence" value="ECO:0007669"/>
    <property type="project" value="InterPro"/>
</dbReference>
<dbReference type="InterPro" id="IPR007219">
    <property type="entry name" value="XnlR_reg_dom"/>
</dbReference>
<dbReference type="PANTHER" id="PTHR46910">
    <property type="entry name" value="TRANSCRIPTION FACTOR PDR1"/>
    <property type="match status" value="1"/>
</dbReference>
<dbReference type="GO" id="GO:0003677">
    <property type="term" value="F:DNA binding"/>
    <property type="evidence" value="ECO:0007669"/>
    <property type="project" value="InterPro"/>
</dbReference>
<dbReference type="InterPro" id="IPR036864">
    <property type="entry name" value="Zn2-C6_fun-type_DNA-bd_sf"/>
</dbReference>
<evidence type="ECO:0000313" key="6">
    <source>
        <dbReference type="Proteomes" id="UP001218218"/>
    </source>
</evidence>
<sequence length="803" mass="89261">MSSEEDNAQESSWGKKRRVQRACDVCRRKKTACDGSPGDPCSTCIEANLDCTFVEASVKRPPPKSYLEMQAQLEHSEALVRQLRAELANAHFANSSSTTLSTSASNSPPETDKASGSNTDFDMPTAMLNIMRATLDSLTLPKPLHEEDLAEVGIADKFENLSMSADTGGHSHRFLGKSSGIGLVNAALNFKKDVNGDRYPEQSLGDHSKRHADTWTSRRLRYWTWKPLDTGGPMRRAFAFMFPSYPLMSELIDLYFTHSNMYLPLLHRPTFERSVAKGLHLRDDGFAGTLLLVCAIASRWSMDPATAEKGLECGWEWFDQVPLAGNRLLSRPTLYDLQHYCLAALFLEASSMPQAWWTLVGVGLRLAQDIGVHRRKGAVEVPTVESELYKRAFWVLLYLERTFSCSLGRTCSVEYDEFDIDPLIECDDEFWEHPTHPFQQPAGVPSRVTFFNILMRLNHILSFCLRMMYSLRKVPALCPFTDAWLEDAVADMDSALNKWRGQIPGHLRWDSTRKDPVFFDQSVVLLKSAPTALPSLAACTSAARACATLVDIQRQRTGNVTTILNLNAAFTSGLILLLKILSGMRTGMLPDSSRDMVHVHNCMEIVRMYEDRWQNAGMLDTLAELASVGRLPHPNSQTPAGPNSHSPYHNINRTGERASGQYADHPPSADDATSIFLGPQSSSQSFDPPLQFHAPYAPGPYYADGVGADPGMLQFVPSSFDSSVPFQSGTFQREEMLYPDPAQASRELESMMIIDSDAMAVWTNAPMGLVVDDWGAYFSNFNEIQGQTGQGSGWSTDQALFHA</sequence>
<protein>
    <submittedName>
        <fullName evidence="5">Fungal-specific transcription factor domain-containing protein</fullName>
    </submittedName>
</protein>
<dbReference type="PANTHER" id="PTHR46910:SF38">
    <property type="entry name" value="ZN(2)-C6 FUNGAL-TYPE DOMAIN-CONTAINING PROTEIN"/>
    <property type="match status" value="1"/>
</dbReference>
<dbReference type="SMART" id="SM00066">
    <property type="entry name" value="GAL4"/>
    <property type="match status" value="1"/>
</dbReference>